<dbReference type="Proteomes" id="UP000690515">
    <property type="component" value="Unassembled WGS sequence"/>
</dbReference>
<dbReference type="PANTHER" id="PTHR37024:SF5">
    <property type="entry name" value="IMPA N-TERMINAL DOMAIN-CONTAINING PROTEIN"/>
    <property type="match status" value="1"/>
</dbReference>
<comment type="caution">
    <text evidence="3">The sequence shown here is derived from an EMBL/GenBank/DDBJ whole genome shotgun (WGS) entry which is preliminary data.</text>
</comment>
<evidence type="ECO:0000313" key="4">
    <source>
        <dbReference type="Proteomes" id="UP000690515"/>
    </source>
</evidence>
<keyword evidence="4" id="KW-1185">Reference proteome</keyword>
<organism evidence="3 4">
    <name type="scientific">Zooshikella harenae</name>
    <dbReference type="NCBI Taxonomy" id="2827238"/>
    <lineage>
        <taxon>Bacteria</taxon>
        <taxon>Pseudomonadati</taxon>
        <taxon>Pseudomonadota</taxon>
        <taxon>Gammaproteobacteria</taxon>
        <taxon>Oceanospirillales</taxon>
        <taxon>Zooshikellaceae</taxon>
        <taxon>Zooshikella</taxon>
    </lineage>
</organism>
<dbReference type="NCBIfam" id="TIGR03362">
    <property type="entry name" value="VI_chp_7"/>
    <property type="match status" value="1"/>
</dbReference>
<evidence type="ECO:0000259" key="2">
    <source>
        <dbReference type="Pfam" id="PF06812"/>
    </source>
</evidence>
<dbReference type="Pfam" id="PF16989">
    <property type="entry name" value="T6SS_VasJ"/>
    <property type="match status" value="1"/>
</dbReference>
<feature type="compositionally biased region" description="Polar residues" evidence="1">
    <location>
        <begin position="227"/>
        <end position="236"/>
    </location>
</feature>
<protein>
    <submittedName>
        <fullName evidence="3">Type VI secretion system protein TssA</fullName>
    </submittedName>
</protein>
<proteinExistence type="predicted"/>
<gene>
    <name evidence="3" type="primary">tssA</name>
    <name evidence="3" type="ORF">KCG35_05835</name>
</gene>
<sequence>MSELDVSYFQQVATAQLPEDAPSGSDARYASTYETLEAEFAKLTALTDQGSVTWKKVVAQAEEHLQQQSKDILVACYLCRALYEMYGFEGLYAGFQMLRHFIEHCWDIIFPPKKRIRARVSALEWLVEELQEKIENYKPVQDDHATLSKATEGVKALEQLVNDIMGDHAPALGPFRRLLVGFIEDIELSMPAEAVNPQPESNKPQEAETLLSKSSAEPVKAQEEKQATSTKPQAQKTEAKPVSSPVKTDIKPLEGDLTDDRECNKALRTCQDYLRQIAAYKREQQLSDAFAYEINRYATWLNVFQLPRHQQGKTDLRPIPKDKRLAYENLMANGQYQQLVDEVENSISKAPFWLDGHRLVAEALLQLGLQEAYEAVITQTASFLRKFPELLELTFFDQSPFADEETKDWVKSTVLASSNQSSSSHLQDENQPWVEAFKEAKALASKKQLQEALCLFRQGLRSASLRESMYWKLQQAQFCFDVKKYELACPILEEMDRYLVAHHLDQWEPELCIQVLSLLLRSYKRLPNKKVAPETIESLHARLCCFDVAAALEL</sequence>
<dbReference type="InterPro" id="IPR017739">
    <property type="entry name" value="T6SS-assoc_VCA0119"/>
</dbReference>
<evidence type="ECO:0000256" key="1">
    <source>
        <dbReference type="SAM" id="MobiDB-lite"/>
    </source>
</evidence>
<name>A0ABS5Z953_9GAMM</name>
<dbReference type="PANTHER" id="PTHR37024">
    <property type="entry name" value="TYPE VI SECRETION SYSTEM DUF2094 AND IMPA-RELATED DOMAIN PROTEIN"/>
    <property type="match status" value="1"/>
</dbReference>
<feature type="domain" description="ImpA N-terminal" evidence="2">
    <location>
        <begin position="15"/>
        <end position="127"/>
    </location>
</feature>
<dbReference type="EMBL" id="JAGSOY010000008">
    <property type="protein sequence ID" value="MBU2710573.1"/>
    <property type="molecule type" value="Genomic_DNA"/>
</dbReference>
<dbReference type="InterPro" id="IPR010657">
    <property type="entry name" value="ImpA_N"/>
</dbReference>
<accession>A0ABS5Z953</accession>
<evidence type="ECO:0000313" key="3">
    <source>
        <dbReference type="EMBL" id="MBU2710573.1"/>
    </source>
</evidence>
<feature type="region of interest" description="Disordered" evidence="1">
    <location>
        <begin position="193"/>
        <end position="257"/>
    </location>
</feature>
<dbReference type="RefSeq" id="WP_215818738.1">
    <property type="nucleotide sequence ID" value="NZ_JAGSOY010000008.1"/>
</dbReference>
<reference evidence="3 4" key="1">
    <citation type="submission" date="2021-04" db="EMBL/GenBank/DDBJ databases">
        <authorList>
            <person name="Pira H."/>
            <person name="Risdian C."/>
            <person name="Wink J."/>
        </authorList>
    </citation>
    <scope>NUCLEOTIDE SEQUENCE [LARGE SCALE GENOMIC DNA]</scope>
    <source>
        <strain evidence="3 4">WH53</strain>
    </source>
</reference>
<feature type="compositionally biased region" description="Basic and acidic residues" evidence="1">
    <location>
        <begin position="248"/>
        <end position="257"/>
    </location>
</feature>
<dbReference type="Pfam" id="PF06812">
    <property type="entry name" value="ImpA_N"/>
    <property type="match status" value="1"/>
</dbReference>